<comment type="caution">
    <text evidence="3">The sequence shown here is derived from an EMBL/GenBank/DDBJ whole genome shotgun (WGS) entry which is preliminary data.</text>
</comment>
<dbReference type="InterPro" id="IPR005625">
    <property type="entry name" value="PepSY-ass_TM"/>
</dbReference>
<dbReference type="AlphaFoldDB" id="A0A5M6CAU0"/>
<feature type="transmembrane region" description="Helical" evidence="1">
    <location>
        <begin position="351"/>
        <end position="371"/>
    </location>
</feature>
<sequence length="384" mass="43388">MSQKKTNNRTFKKLTGKLHLILGLASGIIVCILGITGCMLAFQREIEDATQSYRFTAVQPASYYPPSQIQAIAVKTLPGKKLHSISYQQGKSAVASFYNGDPSYYYLVYLDPYTGKVLKVKDMSRDFFRIVIGIHYYLLLPENIGQPIVASATLIFVILLISGIILWWPRNKAARKQRFSVKWKASRKRTNYDLHNVLGFYMSWIIIFIALSGLVMGFQWFSKTVYWVSSGGKAEIKFSMPQSAKPYTAVNASEPLIDKVWKLTNQKQPGFPGIIEVHIPEDSIAALEIAMNPDGNTYWKSDYIYYDQNTLKEIPVKHAYGLKKDASAAQKLQRMNYDIHVGAVLGLPGKIMAFCASLICASMPVTGFMIWRGRKKKKKIHPTK</sequence>
<keyword evidence="4" id="KW-1185">Reference proteome</keyword>
<accession>A0A5M6CAU0</accession>
<dbReference type="InterPro" id="IPR025711">
    <property type="entry name" value="PepSY"/>
</dbReference>
<organism evidence="3 4">
    <name type="scientific">Taibaiella lutea</name>
    <dbReference type="NCBI Taxonomy" id="2608001"/>
    <lineage>
        <taxon>Bacteria</taxon>
        <taxon>Pseudomonadati</taxon>
        <taxon>Bacteroidota</taxon>
        <taxon>Chitinophagia</taxon>
        <taxon>Chitinophagales</taxon>
        <taxon>Chitinophagaceae</taxon>
        <taxon>Taibaiella</taxon>
    </lineage>
</organism>
<dbReference type="RefSeq" id="WP_150033791.1">
    <property type="nucleotide sequence ID" value="NZ_VWSH01000004.1"/>
</dbReference>
<feature type="transmembrane region" description="Helical" evidence="1">
    <location>
        <begin position="148"/>
        <end position="168"/>
    </location>
</feature>
<evidence type="ECO:0000256" key="1">
    <source>
        <dbReference type="SAM" id="Phobius"/>
    </source>
</evidence>
<dbReference type="PANTHER" id="PTHR34219:SF3">
    <property type="entry name" value="BLL7967 PROTEIN"/>
    <property type="match status" value="1"/>
</dbReference>
<keyword evidence="1" id="KW-0812">Transmembrane</keyword>
<dbReference type="Pfam" id="PF03413">
    <property type="entry name" value="PepSY"/>
    <property type="match status" value="1"/>
</dbReference>
<dbReference type="EMBL" id="VWSH01000004">
    <property type="protein sequence ID" value="KAA5532288.1"/>
    <property type="molecule type" value="Genomic_DNA"/>
</dbReference>
<dbReference type="PANTHER" id="PTHR34219">
    <property type="entry name" value="IRON-REGULATED INNER MEMBRANE PROTEIN-RELATED"/>
    <property type="match status" value="1"/>
</dbReference>
<evidence type="ECO:0000313" key="3">
    <source>
        <dbReference type="EMBL" id="KAA5532288.1"/>
    </source>
</evidence>
<keyword evidence="1" id="KW-1133">Transmembrane helix</keyword>
<feature type="transmembrane region" description="Helical" evidence="1">
    <location>
        <begin position="197"/>
        <end position="221"/>
    </location>
</feature>
<protein>
    <submittedName>
        <fullName evidence="3">PepSY domain-containing protein</fullName>
    </submittedName>
</protein>
<gene>
    <name evidence="3" type="ORF">F0919_15955</name>
</gene>
<dbReference type="Proteomes" id="UP000323632">
    <property type="component" value="Unassembled WGS sequence"/>
</dbReference>
<keyword evidence="1" id="KW-0472">Membrane</keyword>
<evidence type="ECO:0000313" key="4">
    <source>
        <dbReference type="Proteomes" id="UP000323632"/>
    </source>
</evidence>
<dbReference type="Pfam" id="PF03929">
    <property type="entry name" value="PepSY_TM"/>
    <property type="match status" value="1"/>
</dbReference>
<feature type="transmembrane region" description="Helical" evidence="1">
    <location>
        <begin position="20"/>
        <end position="42"/>
    </location>
</feature>
<name>A0A5M6CAU0_9BACT</name>
<evidence type="ECO:0000259" key="2">
    <source>
        <dbReference type="Pfam" id="PF03413"/>
    </source>
</evidence>
<proteinExistence type="predicted"/>
<feature type="domain" description="PepSY" evidence="2">
    <location>
        <begin position="65"/>
        <end position="120"/>
    </location>
</feature>
<reference evidence="3 4" key="1">
    <citation type="submission" date="2019-09" db="EMBL/GenBank/DDBJ databases">
        <title>Genome sequence and assembly of Taibaiella sp.</title>
        <authorList>
            <person name="Chhetri G."/>
        </authorList>
    </citation>
    <scope>NUCLEOTIDE SEQUENCE [LARGE SCALE GENOMIC DNA]</scope>
    <source>
        <strain evidence="3 4">KVB11</strain>
    </source>
</reference>